<dbReference type="EMBL" id="PQXO01001183">
    <property type="protein sequence ID" value="TGO81358.1"/>
    <property type="molecule type" value="Genomic_DNA"/>
</dbReference>
<feature type="region of interest" description="Disordered" evidence="1">
    <location>
        <begin position="164"/>
        <end position="199"/>
    </location>
</feature>
<evidence type="ECO:0000313" key="3">
    <source>
        <dbReference type="Proteomes" id="UP000297280"/>
    </source>
</evidence>
<sequence length="273" mass="30629">MHTDLAISKIIVAANTDQNEIINNTFQQNIIADPASFNEWPNILNTTHQQNTTTSLSQNLPQSDTAASAAAHYLQVLTYFHDWNKQYNRTLKQAIEETHKIRDYVREYRVSAGKHIKIASHIFNVDSKLIQEYRDWDNDYKHLVTKYHSIMDQHTTLCQTFDNKHSAEKEDPTAGYTSSNDSNADAHISSQNSAESPSAAAVNLGTIRHEDLMDGLTKNSDEGLTQMPTTASPGPQIDCENFLICTLSGSTAKLFSIAEELERHENALKEFGS</sequence>
<evidence type="ECO:0000256" key="1">
    <source>
        <dbReference type="SAM" id="MobiDB-lite"/>
    </source>
</evidence>
<name>A0A4Z1K6S9_9HELO</name>
<reference evidence="2 3" key="1">
    <citation type="submission" date="2017-12" db="EMBL/GenBank/DDBJ databases">
        <title>Comparative genomics of Botrytis spp.</title>
        <authorList>
            <person name="Valero-Jimenez C.A."/>
            <person name="Tapia P."/>
            <person name="Veloso J."/>
            <person name="Silva-Moreno E."/>
            <person name="Staats M."/>
            <person name="Valdes J.H."/>
            <person name="Van Kan J.A.L."/>
        </authorList>
    </citation>
    <scope>NUCLEOTIDE SEQUENCE [LARGE SCALE GENOMIC DNA]</scope>
    <source>
        <strain evidence="2 3">MUCL3349</strain>
    </source>
</reference>
<organism evidence="2 3">
    <name type="scientific">Botrytis porri</name>
    <dbReference type="NCBI Taxonomy" id="87229"/>
    <lineage>
        <taxon>Eukaryota</taxon>
        <taxon>Fungi</taxon>
        <taxon>Dikarya</taxon>
        <taxon>Ascomycota</taxon>
        <taxon>Pezizomycotina</taxon>
        <taxon>Leotiomycetes</taxon>
        <taxon>Helotiales</taxon>
        <taxon>Sclerotiniaceae</taxon>
        <taxon>Botrytis</taxon>
    </lineage>
</organism>
<evidence type="ECO:0000313" key="2">
    <source>
        <dbReference type="EMBL" id="TGO81358.1"/>
    </source>
</evidence>
<dbReference type="OrthoDB" id="10400887at2759"/>
<feature type="compositionally biased region" description="Polar residues" evidence="1">
    <location>
        <begin position="175"/>
        <end position="196"/>
    </location>
</feature>
<protein>
    <submittedName>
        <fullName evidence="2">Uncharacterized protein</fullName>
    </submittedName>
</protein>
<dbReference type="Proteomes" id="UP000297280">
    <property type="component" value="Unassembled WGS sequence"/>
</dbReference>
<dbReference type="AlphaFoldDB" id="A0A4Z1K6S9"/>
<gene>
    <name evidence="2" type="ORF">BPOR_1190g00010</name>
</gene>
<keyword evidence="3" id="KW-1185">Reference proteome</keyword>
<comment type="caution">
    <text evidence="2">The sequence shown here is derived from an EMBL/GenBank/DDBJ whole genome shotgun (WGS) entry which is preliminary data.</text>
</comment>
<proteinExistence type="predicted"/>
<accession>A0A4Z1K6S9</accession>